<dbReference type="InterPro" id="IPR031348">
    <property type="entry name" value="PigL_N"/>
</dbReference>
<dbReference type="AlphaFoldDB" id="A0A9P8MQJ3"/>
<organism evidence="3 4">
    <name type="scientific">Hirsutella rhossiliensis</name>
    <dbReference type="NCBI Taxonomy" id="111463"/>
    <lineage>
        <taxon>Eukaryota</taxon>
        <taxon>Fungi</taxon>
        <taxon>Dikarya</taxon>
        <taxon>Ascomycota</taxon>
        <taxon>Pezizomycotina</taxon>
        <taxon>Sordariomycetes</taxon>
        <taxon>Hypocreomycetidae</taxon>
        <taxon>Hypocreales</taxon>
        <taxon>Ophiocordycipitaceae</taxon>
        <taxon>Hirsutella</taxon>
    </lineage>
</organism>
<accession>A0A9P8MQJ3</accession>
<keyword evidence="4" id="KW-1185">Reference proteome</keyword>
<protein>
    <submittedName>
        <fullName evidence="3">RhoGAP domain-containing protein</fullName>
    </submittedName>
</protein>
<gene>
    <name evidence="3" type="ORF">HRG_09237</name>
</gene>
<dbReference type="PANTHER" id="PTHR15228:SF25">
    <property type="entry name" value="F-BAR DOMAIN-CONTAINING PROTEIN"/>
    <property type="match status" value="1"/>
</dbReference>
<dbReference type="Pfam" id="PF00620">
    <property type="entry name" value="RhoGAP"/>
    <property type="match status" value="1"/>
</dbReference>
<dbReference type="RefSeq" id="XP_044716968.1">
    <property type="nucleotide sequence ID" value="XM_044867708.1"/>
</dbReference>
<comment type="caution">
    <text evidence="3">The sequence shown here is derived from an EMBL/GenBank/DDBJ whole genome shotgun (WGS) entry which is preliminary data.</text>
</comment>
<dbReference type="GO" id="GO:0005096">
    <property type="term" value="F:GTPase activator activity"/>
    <property type="evidence" value="ECO:0007669"/>
    <property type="project" value="UniProtKB-KW"/>
</dbReference>
<evidence type="ECO:0000313" key="4">
    <source>
        <dbReference type="Proteomes" id="UP000824596"/>
    </source>
</evidence>
<dbReference type="Pfam" id="PF17111">
    <property type="entry name" value="PigL_N"/>
    <property type="match status" value="1"/>
</dbReference>
<dbReference type="SMART" id="SM00324">
    <property type="entry name" value="RhoGAP"/>
    <property type="match status" value="1"/>
</dbReference>
<dbReference type="InterPro" id="IPR008936">
    <property type="entry name" value="Rho_GTPase_activation_prot"/>
</dbReference>
<feature type="domain" description="Rho-GAP" evidence="2">
    <location>
        <begin position="133"/>
        <end position="333"/>
    </location>
</feature>
<dbReference type="InterPro" id="IPR000198">
    <property type="entry name" value="RhoGAP_dom"/>
</dbReference>
<evidence type="ECO:0000313" key="3">
    <source>
        <dbReference type="EMBL" id="KAH0959455.1"/>
    </source>
</evidence>
<dbReference type="OrthoDB" id="19923at2759"/>
<dbReference type="GO" id="GO:0005938">
    <property type="term" value="C:cell cortex"/>
    <property type="evidence" value="ECO:0007669"/>
    <property type="project" value="TreeGrafter"/>
</dbReference>
<name>A0A9P8MQJ3_9HYPO</name>
<dbReference type="EMBL" id="JAIZPD010000012">
    <property type="protein sequence ID" value="KAH0959455.1"/>
    <property type="molecule type" value="Genomic_DNA"/>
</dbReference>
<dbReference type="GeneID" id="68358366"/>
<dbReference type="GO" id="GO:0060237">
    <property type="term" value="P:regulation of fungal-type cell wall organization"/>
    <property type="evidence" value="ECO:0007669"/>
    <property type="project" value="TreeGrafter"/>
</dbReference>
<evidence type="ECO:0000256" key="1">
    <source>
        <dbReference type="ARBA" id="ARBA00022468"/>
    </source>
</evidence>
<reference evidence="3" key="1">
    <citation type="submission" date="2021-09" db="EMBL/GenBank/DDBJ databases">
        <title>A high-quality genome of the endoparasitic fungus Hirsutella rhossiliensis with a comparison of Hirsutella genomes reveals transposable elements contributing to genome size variation.</title>
        <authorList>
            <person name="Lin R."/>
            <person name="Jiao Y."/>
            <person name="Sun X."/>
            <person name="Ling J."/>
            <person name="Xie B."/>
            <person name="Cheng X."/>
        </authorList>
    </citation>
    <scope>NUCLEOTIDE SEQUENCE</scope>
    <source>
        <strain evidence="3">HR02</strain>
    </source>
</reference>
<dbReference type="PROSITE" id="PS50238">
    <property type="entry name" value="RHOGAP"/>
    <property type="match status" value="1"/>
</dbReference>
<dbReference type="InterPro" id="IPR051025">
    <property type="entry name" value="RhoGAP"/>
</dbReference>
<proteinExistence type="predicted"/>
<keyword evidence="1" id="KW-0343">GTPase activation</keyword>
<dbReference type="PANTHER" id="PTHR15228">
    <property type="entry name" value="SPERMATHECAL PHYSIOLOGY VARIANT"/>
    <property type="match status" value="1"/>
</dbReference>
<dbReference type="SUPFAM" id="SSF48350">
    <property type="entry name" value="GTPase activation domain, GAP"/>
    <property type="match status" value="1"/>
</dbReference>
<sequence>MSDPLSAAASVIGLLTAAAQVSKILADVIEKARHAPDECRRIKAEVDEIRNVLSSLQLFIVGNVCASRSRTSLIMVEQVVVTLAACVTAFSELDTFATALQSEMRMSILDRLRWVTKEKDIKHVLVRLETHKSSLALMLMILTWMMQRTGSATSAKIGAFIKEKGTDVKDIFAVSGHPTLVMRLQTAFETPPKYGTNHSLAPYSVHDAAGVLLRYLKSLPEPIVSYSHYEQFVDEISPAMEASSHDWETEAISIAQRSIRALPSLSRQLWLYLRDIMAVFASKSDDNQMPALRLVSAFQPSILSGPPATMDADAHHLTIRITVFLVENQDHFLLGQD</sequence>
<dbReference type="Proteomes" id="UP000824596">
    <property type="component" value="Unassembled WGS sequence"/>
</dbReference>
<dbReference type="GO" id="GO:0007165">
    <property type="term" value="P:signal transduction"/>
    <property type="evidence" value="ECO:0007669"/>
    <property type="project" value="InterPro"/>
</dbReference>
<dbReference type="Gene3D" id="1.10.555.10">
    <property type="entry name" value="Rho GTPase activation protein"/>
    <property type="match status" value="1"/>
</dbReference>
<evidence type="ECO:0000259" key="2">
    <source>
        <dbReference type="PROSITE" id="PS50238"/>
    </source>
</evidence>